<dbReference type="EMBL" id="MTYJ01000035">
    <property type="protein sequence ID" value="OQV19804.1"/>
    <property type="molecule type" value="Genomic_DNA"/>
</dbReference>
<dbReference type="GO" id="GO:0005576">
    <property type="term" value="C:extracellular region"/>
    <property type="evidence" value="ECO:0007669"/>
    <property type="project" value="InterPro"/>
</dbReference>
<dbReference type="InterPro" id="IPR008197">
    <property type="entry name" value="WAP_dom"/>
</dbReference>
<keyword evidence="1" id="KW-1133">Transmembrane helix</keyword>
<name>A0A1W0WX68_HYPEX</name>
<sequence>MTPSRFIHRQYTKLITSSDQSFPATCLRQCILARRTTELQAGFAALDSSFGQANTRKRLWSTANRDELVFFVDHRVHDGHNVICCFVALKVLKCGQSRGGKQGMYYTTSAYAALLLICYMYGFVASNGKSADTSSSEYSAEDPRRDCDRMCAAGTRCVITVGRTACRPTQKAGRCPLPVSAETGCFTTCDDDADCGAAYKCCDKRCGGRGCKKYLPF</sequence>
<protein>
    <recommendedName>
        <fullName evidence="2">WAP domain-containing protein</fullName>
    </recommendedName>
</protein>
<dbReference type="Gene3D" id="4.10.75.10">
    <property type="entry name" value="Elafin-like"/>
    <property type="match status" value="1"/>
</dbReference>
<accession>A0A1W0WX68</accession>
<keyword evidence="1" id="KW-0472">Membrane</keyword>
<dbReference type="Pfam" id="PF00095">
    <property type="entry name" value="WAP"/>
    <property type="match status" value="1"/>
</dbReference>
<organism evidence="3 4">
    <name type="scientific">Hypsibius exemplaris</name>
    <name type="common">Freshwater tardigrade</name>
    <dbReference type="NCBI Taxonomy" id="2072580"/>
    <lineage>
        <taxon>Eukaryota</taxon>
        <taxon>Metazoa</taxon>
        <taxon>Ecdysozoa</taxon>
        <taxon>Tardigrada</taxon>
        <taxon>Eutardigrada</taxon>
        <taxon>Parachela</taxon>
        <taxon>Hypsibioidea</taxon>
        <taxon>Hypsibiidae</taxon>
        <taxon>Hypsibius</taxon>
    </lineage>
</organism>
<evidence type="ECO:0000259" key="2">
    <source>
        <dbReference type="Pfam" id="PF00095"/>
    </source>
</evidence>
<keyword evidence="1" id="KW-0812">Transmembrane</keyword>
<dbReference type="InterPro" id="IPR036645">
    <property type="entry name" value="Elafin-like_sf"/>
</dbReference>
<proteinExistence type="predicted"/>
<feature type="domain" description="WAP" evidence="2">
    <location>
        <begin position="171"/>
        <end position="212"/>
    </location>
</feature>
<dbReference type="SUPFAM" id="SSF57256">
    <property type="entry name" value="Elafin-like"/>
    <property type="match status" value="1"/>
</dbReference>
<keyword evidence="4" id="KW-1185">Reference proteome</keyword>
<dbReference type="Proteomes" id="UP000192578">
    <property type="component" value="Unassembled WGS sequence"/>
</dbReference>
<evidence type="ECO:0000313" key="3">
    <source>
        <dbReference type="EMBL" id="OQV19804.1"/>
    </source>
</evidence>
<evidence type="ECO:0000256" key="1">
    <source>
        <dbReference type="SAM" id="Phobius"/>
    </source>
</evidence>
<reference evidence="4" key="1">
    <citation type="submission" date="2017-01" db="EMBL/GenBank/DDBJ databases">
        <title>Comparative genomics of anhydrobiosis in the tardigrade Hypsibius dujardini.</title>
        <authorList>
            <person name="Yoshida Y."/>
            <person name="Koutsovoulos G."/>
            <person name="Laetsch D."/>
            <person name="Stevens L."/>
            <person name="Kumar S."/>
            <person name="Horikawa D."/>
            <person name="Ishino K."/>
            <person name="Komine S."/>
            <person name="Tomita M."/>
            <person name="Blaxter M."/>
            <person name="Arakawa K."/>
        </authorList>
    </citation>
    <scope>NUCLEOTIDE SEQUENCE [LARGE SCALE GENOMIC DNA]</scope>
    <source>
        <strain evidence="4">Z151</strain>
    </source>
</reference>
<evidence type="ECO:0000313" key="4">
    <source>
        <dbReference type="Proteomes" id="UP000192578"/>
    </source>
</evidence>
<dbReference type="GO" id="GO:0030414">
    <property type="term" value="F:peptidase inhibitor activity"/>
    <property type="evidence" value="ECO:0007669"/>
    <property type="project" value="InterPro"/>
</dbReference>
<gene>
    <name evidence="3" type="ORF">BV898_06076</name>
</gene>
<feature type="transmembrane region" description="Helical" evidence="1">
    <location>
        <begin position="103"/>
        <end position="124"/>
    </location>
</feature>
<dbReference type="AlphaFoldDB" id="A0A1W0WX68"/>
<comment type="caution">
    <text evidence="3">The sequence shown here is derived from an EMBL/GenBank/DDBJ whole genome shotgun (WGS) entry which is preliminary data.</text>
</comment>